<keyword evidence="2" id="KW-1185">Reference proteome</keyword>
<dbReference type="Proteomes" id="UP000050792">
    <property type="component" value="Unassembled WGS sequence"/>
</dbReference>
<feature type="region of interest" description="Disordered" evidence="1">
    <location>
        <begin position="1"/>
        <end position="67"/>
    </location>
</feature>
<feature type="compositionally biased region" description="Basic and acidic residues" evidence="1">
    <location>
        <begin position="9"/>
        <end position="40"/>
    </location>
</feature>
<evidence type="ECO:0000313" key="3">
    <source>
        <dbReference type="WBParaSite" id="SRDH1_47150.1"/>
    </source>
</evidence>
<reference evidence="2" key="1">
    <citation type="submission" date="2022-06" db="EMBL/GenBank/DDBJ databases">
        <authorList>
            <person name="Berger JAMES D."/>
            <person name="Berger JAMES D."/>
        </authorList>
    </citation>
    <scope>NUCLEOTIDE SEQUENCE [LARGE SCALE GENOMIC DNA]</scope>
</reference>
<dbReference type="WBParaSite" id="SRDH1_47150.1">
    <property type="protein sequence ID" value="SRDH1_47150.1"/>
    <property type="gene ID" value="SRDH1_47150"/>
</dbReference>
<dbReference type="AlphaFoldDB" id="A0AA85FDN9"/>
<sequence length="67" mass="7678">MEIQKRRRRNEETTKNPEDRGEQRAVPRNHDDVTFVEKYESPQPGVLAGGTDVASYQEKPIRPVSPS</sequence>
<name>A0AA85FDN9_9TREM</name>
<accession>A0AA85FDN9</accession>
<protein>
    <submittedName>
        <fullName evidence="3">Uncharacterized protein</fullName>
    </submittedName>
</protein>
<evidence type="ECO:0000256" key="1">
    <source>
        <dbReference type="SAM" id="MobiDB-lite"/>
    </source>
</evidence>
<organism evidence="2 3">
    <name type="scientific">Schistosoma rodhaini</name>
    <dbReference type="NCBI Taxonomy" id="6188"/>
    <lineage>
        <taxon>Eukaryota</taxon>
        <taxon>Metazoa</taxon>
        <taxon>Spiralia</taxon>
        <taxon>Lophotrochozoa</taxon>
        <taxon>Platyhelminthes</taxon>
        <taxon>Trematoda</taxon>
        <taxon>Digenea</taxon>
        <taxon>Strigeidida</taxon>
        <taxon>Schistosomatoidea</taxon>
        <taxon>Schistosomatidae</taxon>
        <taxon>Schistosoma</taxon>
    </lineage>
</organism>
<proteinExistence type="predicted"/>
<evidence type="ECO:0000313" key="2">
    <source>
        <dbReference type="Proteomes" id="UP000050792"/>
    </source>
</evidence>
<reference evidence="3" key="2">
    <citation type="submission" date="2023-11" db="UniProtKB">
        <authorList>
            <consortium name="WormBaseParasite"/>
        </authorList>
    </citation>
    <scope>IDENTIFICATION</scope>
</reference>